<protein>
    <recommendedName>
        <fullName evidence="3">Glycosyl transferase family 2</fullName>
    </recommendedName>
</protein>
<gene>
    <name evidence="1" type="ORF">GCM10011360_08950</name>
</gene>
<keyword evidence="2" id="KW-1185">Reference proteome</keyword>
<comment type="caution">
    <text evidence="1">The sequence shown here is derived from an EMBL/GenBank/DDBJ whole genome shotgun (WGS) entry which is preliminary data.</text>
</comment>
<evidence type="ECO:0000313" key="1">
    <source>
        <dbReference type="EMBL" id="GGE22671.1"/>
    </source>
</evidence>
<sequence length="292" mass="33245">MQSTACAVTMVRDDLFFLRIWLDYYGGQFGLENCYVINHGRGEGVAEMARGANVIGLPGDHHKNFDAKRWRLLNGLLAGLRNYYTHVVIGDVDEIVVVDPAAGRGLLEFLERRRSNRVFTPLGLEIVHIVDEEPDPITGPVIGPRRHVRLAGHYSKPCVISAAVKVARGGHYTTFPELIAPEYLYLFHLKYCDFPTYAEVMDRRNAVTEAVGVADHKDASIGKHWFAEARGEDRAVFEEFARYERIDGFDMTDYRAEMADTFRPRGDQGMYEFDRQKRPLLFTLPERFVGVL</sequence>
<dbReference type="AlphaFoldDB" id="A0A917A2Z4"/>
<proteinExistence type="predicted"/>
<dbReference type="Proteomes" id="UP000612855">
    <property type="component" value="Unassembled WGS sequence"/>
</dbReference>
<dbReference type="Pfam" id="PF13704">
    <property type="entry name" value="Glyco_tranf_2_4"/>
    <property type="match status" value="1"/>
</dbReference>
<reference evidence="2" key="1">
    <citation type="journal article" date="2019" name="Int. J. Syst. Evol. Microbiol.">
        <title>The Global Catalogue of Microorganisms (GCM) 10K type strain sequencing project: providing services to taxonomists for standard genome sequencing and annotation.</title>
        <authorList>
            <consortium name="The Broad Institute Genomics Platform"/>
            <consortium name="The Broad Institute Genome Sequencing Center for Infectious Disease"/>
            <person name="Wu L."/>
            <person name="Ma J."/>
        </authorList>
    </citation>
    <scope>NUCLEOTIDE SEQUENCE [LARGE SCALE GENOMIC DNA]</scope>
    <source>
        <strain evidence="2">CGMCC 1.12664</strain>
    </source>
</reference>
<evidence type="ECO:0008006" key="3">
    <source>
        <dbReference type="Google" id="ProtNLM"/>
    </source>
</evidence>
<accession>A0A917A2Z4</accession>
<organism evidence="1 2">
    <name type="scientific">Primorskyibacter flagellatus</name>
    <dbReference type="NCBI Taxonomy" id="1387277"/>
    <lineage>
        <taxon>Bacteria</taxon>
        <taxon>Pseudomonadati</taxon>
        <taxon>Pseudomonadota</taxon>
        <taxon>Alphaproteobacteria</taxon>
        <taxon>Rhodobacterales</taxon>
        <taxon>Roseobacteraceae</taxon>
        <taxon>Primorskyibacter</taxon>
    </lineage>
</organism>
<evidence type="ECO:0000313" key="2">
    <source>
        <dbReference type="Proteomes" id="UP000612855"/>
    </source>
</evidence>
<name>A0A917A2Z4_9RHOB</name>
<dbReference type="EMBL" id="BMFJ01000001">
    <property type="protein sequence ID" value="GGE22671.1"/>
    <property type="molecule type" value="Genomic_DNA"/>
</dbReference>
<dbReference type="RefSeq" id="WP_188476470.1">
    <property type="nucleotide sequence ID" value="NZ_BMFJ01000001.1"/>
</dbReference>